<keyword evidence="4" id="KW-1185">Reference proteome</keyword>
<protein>
    <recommendedName>
        <fullName evidence="2">DUF7704 domain-containing protein</fullName>
    </recommendedName>
</protein>
<dbReference type="OrthoDB" id="5313995at2759"/>
<gene>
    <name evidence="3" type="ORF">EYC80_002681</name>
</gene>
<dbReference type="InterPro" id="IPR056121">
    <property type="entry name" value="DUF7704"/>
</dbReference>
<evidence type="ECO:0000313" key="4">
    <source>
        <dbReference type="Proteomes" id="UP000326757"/>
    </source>
</evidence>
<name>A0A5N6K5H3_MONLA</name>
<organism evidence="3 4">
    <name type="scientific">Monilinia laxa</name>
    <name type="common">Brown rot fungus</name>
    <name type="synonym">Sclerotinia laxa</name>
    <dbReference type="NCBI Taxonomy" id="61186"/>
    <lineage>
        <taxon>Eukaryota</taxon>
        <taxon>Fungi</taxon>
        <taxon>Dikarya</taxon>
        <taxon>Ascomycota</taxon>
        <taxon>Pezizomycotina</taxon>
        <taxon>Leotiomycetes</taxon>
        <taxon>Helotiales</taxon>
        <taxon>Sclerotiniaceae</taxon>
        <taxon>Monilinia</taxon>
    </lineage>
</organism>
<comment type="caution">
    <text evidence="3">The sequence shown here is derived from an EMBL/GenBank/DDBJ whole genome shotgun (WGS) entry which is preliminary data.</text>
</comment>
<evidence type="ECO:0000313" key="3">
    <source>
        <dbReference type="EMBL" id="KAB8297334.1"/>
    </source>
</evidence>
<dbReference type="EMBL" id="VIGI01000008">
    <property type="protein sequence ID" value="KAB8297334.1"/>
    <property type="molecule type" value="Genomic_DNA"/>
</dbReference>
<dbReference type="Pfam" id="PF24803">
    <property type="entry name" value="DUF7704"/>
    <property type="match status" value="1"/>
</dbReference>
<dbReference type="PANTHER" id="PTHR37019:SF1">
    <property type="entry name" value="EXPERA DOMAIN-CONTAINING PROTEIN"/>
    <property type="match status" value="1"/>
</dbReference>
<feature type="domain" description="DUF7704" evidence="2">
    <location>
        <begin position="7"/>
        <end position="145"/>
    </location>
</feature>
<feature type="transmembrane region" description="Helical" evidence="1">
    <location>
        <begin position="124"/>
        <end position="141"/>
    </location>
</feature>
<keyword evidence="1" id="KW-0812">Transmembrane</keyword>
<dbReference type="Proteomes" id="UP000326757">
    <property type="component" value="Unassembled WGS sequence"/>
</dbReference>
<sequence>MAPPEFRLPMAYSWFFLIIEPISALVGAYYAFFRPQTYLQLTDASSTPSATDLPLSTNITLTQLANLYFLFALNEALVLRSTSDLRVWKALLFALLLADFGHLYSVKGLGWSIYWNFWEWNSIAWGNVGFVYVGVAMRLAFLQGWGLNTEKAQQKAVRSQALAKGLKGN</sequence>
<proteinExistence type="predicted"/>
<accession>A0A5N6K5H3</accession>
<evidence type="ECO:0000259" key="2">
    <source>
        <dbReference type="Pfam" id="PF24803"/>
    </source>
</evidence>
<dbReference type="AlphaFoldDB" id="A0A5N6K5H3"/>
<evidence type="ECO:0000256" key="1">
    <source>
        <dbReference type="SAM" id="Phobius"/>
    </source>
</evidence>
<dbReference type="PANTHER" id="PTHR37019">
    <property type="entry name" value="CHROMOSOME 1, WHOLE GENOME SHOTGUN SEQUENCE"/>
    <property type="match status" value="1"/>
</dbReference>
<feature type="transmembrane region" description="Helical" evidence="1">
    <location>
        <begin position="12"/>
        <end position="33"/>
    </location>
</feature>
<keyword evidence="1" id="KW-1133">Transmembrane helix</keyword>
<reference evidence="3 4" key="1">
    <citation type="submission" date="2019-06" db="EMBL/GenBank/DDBJ databases">
        <title>Genome Sequence of the Brown Rot Fungal Pathogen Monilinia laxa.</title>
        <authorList>
            <person name="De Miccolis Angelini R.M."/>
            <person name="Landi L."/>
            <person name="Abate D."/>
            <person name="Pollastro S."/>
            <person name="Romanazzi G."/>
            <person name="Faretra F."/>
        </authorList>
    </citation>
    <scope>NUCLEOTIDE SEQUENCE [LARGE SCALE GENOMIC DNA]</scope>
    <source>
        <strain evidence="3 4">Mlax316</strain>
    </source>
</reference>
<keyword evidence="1" id="KW-0472">Membrane</keyword>
<feature type="transmembrane region" description="Helical" evidence="1">
    <location>
        <begin position="85"/>
        <end position="104"/>
    </location>
</feature>